<evidence type="ECO:0000313" key="2">
    <source>
        <dbReference type="Proteomes" id="UP000319103"/>
    </source>
</evidence>
<protein>
    <submittedName>
        <fullName evidence="1">HAD-IA family hydrolase</fullName>
    </submittedName>
</protein>
<accession>A0A540W6U9</accession>
<dbReference type="InterPro" id="IPR052898">
    <property type="entry name" value="ACAD10-like"/>
</dbReference>
<dbReference type="NCBIfam" id="TIGR01509">
    <property type="entry name" value="HAD-SF-IA-v3"/>
    <property type="match status" value="1"/>
</dbReference>
<keyword evidence="2" id="KW-1185">Reference proteome</keyword>
<dbReference type="PANTHER" id="PTHR47829">
    <property type="entry name" value="HYDROLASE, PUTATIVE (AFU_ORTHOLOGUE AFUA_1G12880)-RELATED"/>
    <property type="match status" value="1"/>
</dbReference>
<reference evidence="1 2" key="1">
    <citation type="submission" date="2019-06" db="EMBL/GenBank/DDBJ databases">
        <title>Description of Kitasatospora acidophila sp. nov. isolated from pine grove soil, and reclassification of Streptomyces novaecaesareae to Kitasatospora novaeceasareae comb. nov.</title>
        <authorList>
            <person name="Kim M.J."/>
        </authorList>
    </citation>
    <scope>NUCLEOTIDE SEQUENCE [LARGE SCALE GENOMIC DNA]</scope>
    <source>
        <strain evidence="1 2">MMS16-CNU292</strain>
    </source>
</reference>
<name>A0A540W6U9_9ACTN</name>
<dbReference type="RefSeq" id="WP_141635297.1">
    <property type="nucleotide sequence ID" value="NZ_VIGB01000003.1"/>
</dbReference>
<dbReference type="EMBL" id="VIGB01000003">
    <property type="protein sequence ID" value="TQF04742.1"/>
    <property type="molecule type" value="Genomic_DNA"/>
</dbReference>
<dbReference type="InterPro" id="IPR023198">
    <property type="entry name" value="PGP-like_dom2"/>
</dbReference>
<dbReference type="SFLD" id="SFLDS00003">
    <property type="entry name" value="Haloacid_Dehalogenase"/>
    <property type="match status" value="1"/>
</dbReference>
<dbReference type="InterPro" id="IPR006439">
    <property type="entry name" value="HAD-SF_hydro_IA"/>
</dbReference>
<dbReference type="Proteomes" id="UP000319103">
    <property type="component" value="Unassembled WGS sequence"/>
</dbReference>
<dbReference type="PANTHER" id="PTHR47829:SF1">
    <property type="entry name" value="HAD FAMILY PHOSPHATASE"/>
    <property type="match status" value="1"/>
</dbReference>
<dbReference type="AlphaFoldDB" id="A0A540W6U9"/>
<keyword evidence="1" id="KW-0378">Hydrolase</keyword>
<dbReference type="InterPro" id="IPR036412">
    <property type="entry name" value="HAD-like_sf"/>
</dbReference>
<dbReference type="SFLD" id="SFLDG01129">
    <property type="entry name" value="C1.5:_HAD__Beta-PGM__Phosphata"/>
    <property type="match status" value="1"/>
</dbReference>
<dbReference type="OrthoDB" id="9795007at2"/>
<dbReference type="PRINTS" id="PR00413">
    <property type="entry name" value="HADHALOGNASE"/>
</dbReference>
<organism evidence="1 2">
    <name type="scientific">Kitasatospora acidiphila</name>
    <dbReference type="NCBI Taxonomy" id="2567942"/>
    <lineage>
        <taxon>Bacteria</taxon>
        <taxon>Bacillati</taxon>
        <taxon>Actinomycetota</taxon>
        <taxon>Actinomycetes</taxon>
        <taxon>Kitasatosporales</taxon>
        <taxon>Streptomycetaceae</taxon>
        <taxon>Kitasatospora</taxon>
    </lineage>
</organism>
<evidence type="ECO:0000313" key="1">
    <source>
        <dbReference type="EMBL" id="TQF04742.1"/>
    </source>
</evidence>
<dbReference type="Gene3D" id="3.40.50.1000">
    <property type="entry name" value="HAD superfamily/HAD-like"/>
    <property type="match status" value="1"/>
</dbReference>
<comment type="caution">
    <text evidence="1">The sequence shown here is derived from an EMBL/GenBank/DDBJ whole genome shotgun (WGS) entry which is preliminary data.</text>
</comment>
<dbReference type="InterPro" id="IPR023214">
    <property type="entry name" value="HAD_sf"/>
</dbReference>
<gene>
    <name evidence="1" type="ORF">E6W39_24115</name>
</gene>
<dbReference type="Pfam" id="PF00702">
    <property type="entry name" value="Hydrolase"/>
    <property type="match status" value="1"/>
</dbReference>
<proteinExistence type="predicted"/>
<dbReference type="SUPFAM" id="SSF56784">
    <property type="entry name" value="HAD-like"/>
    <property type="match status" value="1"/>
</dbReference>
<dbReference type="GO" id="GO:0016787">
    <property type="term" value="F:hydrolase activity"/>
    <property type="evidence" value="ECO:0007669"/>
    <property type="project" value="UniProtKB-KW"/>
</dbReference>
<sequence>MQRGLILDFGGVLTSSIPEAAAGFDRREGLPEGTLMHTVGRHPEGSALFAQLERGLISQAEWGEQTAELLGVDGADLLPRVLADLQIEPVIAEAAQRARAAGVRLALLSNSTGASPYDSYLGCDLKSMFDVVVLSGQGVAKPDPELYETTLHQLGLPGDACVFVDDTARNLPPAQALGIHTVLAAGPAQVIEHVESLLGIPLRERV</sequence>
<dbReference type="Gene3D" id="1.10.150.240">
    <property type="entry name" value="Putative phosphatase, domain 2"/>
    <property type="match status" value="1"/>
</dbReference>